<accession>A0A553NYH9</accession>
<dbReference type="InterPro" id="IPR042216">
    <property type="entry name" value="MitoNEET_CISD"/>
</dbReference>
<keyword evidence="7 10" id="KW-0408">Iron</keyword>
<keyword evidence="4 10" id="KW-0001">2Fe-2S</keyword>
<comment type="cofactor">
    <cofactor evidence="10">
        <name>[2Fe-2S] cluster</name>
        <dbReference type="ChEBI" id="CHEBI:190135"/>
    </cofactor>
    <text evidence="10">Binds 1 [2Fe-2S] cluster.</text>
</comment>
<dbReference type="FunFam" id="3.40.5.90:FF:000001">
    <property type="entry name" value="CDGSH iron-sulfur domain-containing protein 1"/>
    <property type="match status" value="1"/>
</dbReference>
<dbReference type="PANTHER" id="PTHR13680:SF5">
    <property type="entry name" value="CDGSH IRON-SULFUR DOMAIN-CONTAINING PROTEIN 1"/>
    <property type="match status" value="1"/>
</dbReference>
<dbReference type="SMART" id="SM00704">
    <property type="entry name" value="ZnF_CDGSH"/>
    <property type="match status" value="1"/>
</dbReference>
<dbReference type="AlphaFoldDB" id="A0A553NYH9"/>
<evidence type="ECO:0000256" key="4">
    <source>
        <dbReference type="ARBA" id="ARBA00022714"/>
    </source>
</evidence>
<evidence type="ECO:0000256" key="5">
    <source>
        <dbReference type="ARBA" id="ARBA00022723"/>
    </source>
</evidence>
<dbReference type="Gene3D" id="3.40.5.90">
    <property type="entry name" value="CDGSH iron-sulfur domain, mitoNEET-type"/>
    <property type="match status" value="1"/>
</dbReference>
<dbReference type="InterPro" id="IPR018967">
    <property type="entry name" value="FeS-contain_CDGSH-typ"/>
</dbReference>
<name>A0A553NYH9_TIGCA</name>
<comment type="subcellular location">
    <subcellularLocation>
        <location evidence="10">Endoplasmic reticulum membrane</location>
        <topology evidence="10">Single-pass membrane protein</topology>
    </subcellularLocation>
    <subcellularLocation>
        <location evidence="1">Membrane</location>
        <topology evidence="1">Single-pass membrane protein</topology>
    </subcellularLocation>
</comment>
<keyword evidence="3" id="KW-0812">Transmembrane</keyword>
<dbReference type="GO" id="GO:0005741">
    <property type="term" value="C:mitochondrial outer membrane"/>
    <property type="evidence" value="ECO:0007669"/>
    <property type="project" value="TreeGrafter"/>
</dbReference>
<dbReference type="STRING" id="6832.A0A553NYH9"/>
<evidence type="ECO:0000259" key="11">
    <source>
        <dbReference type="SMART" id="SM00704"/>
    </source>
</evidence>
<evidence type="ECO:0000256" key="6">
    <source>
        <dbReference type="ARBA" id="ARBA00022989"/>
    </source>
</evidence>
<evidence type="ECO:0000313" key="13">
    <source>
        <dbReference type="Proteomes" id="UP000318571"/>
    </source>
</evidence>
<dbReference type="OrthoDB" id="449252at2759"/>
<evidence type="ECO:0000256" key="10">
    <source>
        <dbReference type="RuleBase" id="RU369084"/>
    </source>
</evidence>
<dbReference type="GO" id="GO:0046872">
    <property type="term" value="F:metal ion binding"/>
    <property type="evidence" value="ECO:0007669"/>
    <property type="project" value="UniProtKB-UniRule"/>
</dbReference>
<protein>
    <recommendedName>
        <fullName evidence="10">CDGSH iron-sulfur domain-containing protein 2 homologue</fullName>
    </recommendedName>
</protein>
<evidence type="ECO:0000256" key="2">
    <source>
        <dbReference type="ARBA" id="ARBA00008624"/>
    </source>
</evidence>
<dbReference type="PANTHER" id="PTHR13680">
    <property type="entry name" value="CDGSH IRON-SULFUR DOMAIN-CONTAINING PROTEIN 1"/>
    <property type="match status" value="1"/>
</dbReference>
<dbReference type="GO" id="GO:0005789">
    <property type="term" value="C:endoplasmic reticulum membrane"/>
    <property type="evidence" value="ECO:0007669"/>
    <property type="project" value="UniProtKB-SubCell"/>
</dbReference>
<keyword evidence="5 10" id="KW-0479">Metal-binding</keyword>
<dbReference type="InterPro" id="IPR019610">
    <property type="entry name" value="FeS-contain_mitoNEET_N"/>
</dbReference>
<dbReference type="GO" id="GO:0051537">
    <property type="term" value="F:2 iron, 2 sulfur cluster binding"/>
    <property type="evidence" value="ECO:0007669"/>
    <property type="project" value="UniProtKB-UniRule"/>
</dbReference>
<comment type="similarity">
    <text evidence="2 10">Belongs to the CISD protein family. CISD2 subfamily.</text>
</comment>
<dbReference type="OMA" id="QIRKHEP"/>
<evidence type="ECO:0000256" key="3">
    <source>
        <dbReference type="ARBA" id="ARBA00022692"/>
    </source>
</evidence>
<organism evidence="12 13">
    <name type="scientific">Tigriopus californicus</name>
    <name type="common">Marine copepod</name>
    <dbReference type="NCBI Taxonomy" id="6832"/>
    <lineage>
        <taxon>Eukaryota</taxon>
        <taxon>Metazoa</taxon>
        <taxon>Ecdysozoa</taxon>
        <taxon>Arthropoda</taxon>
        <taxon>Crustacea</taxon>
        <taxon>Multicrustacea</taxon>
        <taxon>Hexanauplia</taxon>
        <taxon>Copepoda</taxon>
        <taxon>Harpacticoida</taxon>
        <taxon>Harpacticidae</taxon>
        <taxon>Tigriopus</taxon>
    </lineage>
</organism>
<dbReference type="GO" id="GO:0010506">
    <property type="term" value="P:regulation of autophagy"/>
    <property type="evidence" value="ECO:0007669"/>
    <property type="project" value="UniProtKB-UniRule"/>
</dbReference>
<dbReference type="Pfam" id="PF09360">
    <property type="entry name" value="zf-CDGSH"/>
    <property type="match status" value="1"/>
</dbReference>
<dbReference type="InterPro" id="IPR045131">
    <property type="entry name" value="CISD1/2"/>
</dbReference>
<keyword evidence="6" id="KW-1133">Transmembrane helix</keyword>
<evidence type="ECO:0000256" key="9">
    <source>
        <dbReference type="ARBA" id="ARBA00023136"/>
    </source>
</evidence>
<evidence type="ECO:0000256" key="8">
    <source>
        <dbReference type="ARBA" id="ARBA00023014"/>
    </source>
</evidence>
<keyword evidence="13" id="KW-1185">Reference proteome</keyword>
<evidence type="ECO:0000256" key="7">
    <source>
        <dbReference type="ARBA" id="ARBA00023004"/>
    </source>
</evidence>
<evidence type="ECO:0000313" key="12">
    <source>
        <dbReference type="EMBL" id="TRY70480.1"/>
    </source>
</evidence>
<proteinExistence type="inferred from homology"/>
<evidence type="ECO:0000256" key="1">
    <source>
        <dbReference type="ARBA" id="ARBA00004167"/>
    </source>
</evidence>
<keyword evidence="8 10" id="KW-0411">Iron-sulfur</keyword>
<dbReference type="EMBL" id="VCGU01000009">
    <property type="protein sequence ID" value="TRY70480.1"/>
    <property type="molecule type" value="Genomic_DNA"/>
</dbReference>
<feature type="domain" description="Iron-binding zinc finger CDGSH type" evidence="11">
    <location>
        <begin position="92"/>
        <end position="130"/>
    </location>
</feature>
<dbReference type="Pfam" id="PF10660">
    <property type="entry name" value="MitoNEET_N"/>
    <property type="match status" value="1"/>
</dbReference>
<keyword evidence="10" id="KW-0256">Endoplasmic reticulum</keyword>
<gene>
    <name evidence="12" type="ORF">TCAL_10316</name>
</gene>
<comment type="caution">
    <text evidence="12">The sequence shown here is derived from an EMBL/GenBank/DDBJ whole genome shotgun (WGS) entry which is preliminary data.</text>
</comment>
<dbReference type="Proteomes" id="UP000318571">
    <property type="component" value="Chromosome 9"/>
</dbReference>
<keyword evidence="9" id="KW-0472">Membrane</keyword>
<reference evidence="12 13" key="1">
    <citation type="journal article" date="2018" name="Nat. Ecol. Evol.">
        <title>Genomic signatures of mitonuclear coevolution across populations of Tigriopus californicus.</title>
        <authorList>
            <person name="Barreto F.S."/>
            <person name="Watson E.T."/>
            <person name="Lima T.G."/>
            <person name="Willett C.S."/>
            <person name="Edmands S."/>
            <person name="Li W."/>
            <person name="Burton R.S."/>
        </authorList>
    </citation>
    <scope>NUCLEOTIDE SEQUENCE [LARGE SCALE GENOMIC DNA]</scope>
    <source>
        <strain evidence="12 13">San Diego</strain>
    </source>
</reference>
<sequence>MESVHNLVCVSLSDYLRNLPISTSVAGWFSLGLKDWMRLVPFGVAVGGLSYLSLQGLANTPGVGPALKERLAKCPGFRGNRVNENIKMENNKVVDTIDIEDMGDKGVFCRCWKSKKFPYCDGSHNKHNEDTGDNVGPLIVKKAA</sequence>